<dbReference type="RefSeq" id="WP_207338719.1">
    <property type="nucleotide sequence ID" value="NZ_JAFMYU010000037.1"/>
</dbReference>
<name>A0A939GBH6_9BACT</name>
<proteinExistence type="predicted"/>
<gene>
    <name evidence="1" type="ORF">J2I48_27330</name>
</gene>
<dbReference type="InterPro" id="IPR027417">
    <property type="entry name" value="P-loop_NTPase"/>
</dbReference>
<organism evidence="1 2">
    <name type="scientific">Fibrella aquatilis</name>
    <dbReference type="NCBI Taxonomy" id="2817059"/>
    <lineage>
        <taxon>Bacteria</taxon>
        <taxon>Pseudomonadati</taxon>
        <taxon>Bacteroidota</taxon>
        <taxon>Cytophagia</taxon>
        <taxon>Cytophagales</taxon>
        <taxon>Spirosomataceae</taxon>
        <taxon>Fibrella</taxon>
    </lineage>
</organism>
<sequence length="393" mass="44016">MLFSDIVGHDDTKQTLVRAVQTNHLAHALLFDGRAGSANLALALALATYVNCETRSGGGSDGGLFGSPLPAGVPLSDGCGQCSSCMKMSRLVHPDLHMVYPVANLGKGKNTSEAVLPEWRKFLIDNPYRTLSDWLDATGGENKQGNIAAEEARNILQKLSLKAYEGAYKIMIIWLPELMNVASANALLKVLEEPPERTLFLLVTNQPDKLLVTILSRAQRVAVRNFTDTEVATHLRQTLNLDETRARRLAYLTDGNLAQALKMGQTKSDDTVGDQHAWFADWMRACYRQDLNWLVKQADQFDTLPKDRQKSLFDYSLRLCRDLFLFQQGATQLLRLPDDELKFVQNFGKTLRPDLIDRMVGDLNEAAYHIERNARPKMVLLDLSLTFARLIKN</sequence>
<dbReference type="EMBL" id="JAFMYU010000037">
    <property type="protein sequence ID" value="MBO0934753.1"/>
    <property type="molecule type" value="Genomic_DNA"/>
</dbReference>
<dbReference type="Pfam" id="PF13177">
    <property type="entry name" value="DNA_pol3_delta2"/>
    <property type="match status" value="2"/>
</dbReference>
<dbReference type="Proteomes" id="UP000664795">
    <property type="component" value="Unassembled WGS sequence"/>
</dbReference>
<dbReference type="SUPFAM" id="SSF52540">
    <property type="entry name" value="P-loop containing nucleoside triphosphate hydrolases"/>
    <property type="match status" value="1"/>
</dbReference>
<dbReference type="AlphaFoldDB" id="A0A939GBH6"/>
<keyword evidence="2" id="KW-1185">Reference proteome</keyword>
<dbReference type="InterPro" id="IPR050238">
    <property type="entry name" value="DNA_Rep/Repair_Clamp_Loader"/>
</dbReference>
<evidence type="ECO:0000313" key="1">
    <source>
        <dbReference type="EMBL" id="MBO0934753.1"/>
    </source>
</evidence>
<protein>
    <submittedName>
        <fullName evidence="1">DNA polymerase III subunit delta</fullName>
    </submittedName>
</protein>
<comment type="caution">
    <text evidence="1">The sequence shown here is derived from an EMBL/GenBank/DDBJ whole genome shotgun (WGS) entry which is preliminary data.</text>
</comment>
<evidence type="ECO:0000313" key="2">
    <source>
        <dbReference type="Proteomes" id="UP000664795"/>
    </source>
</evidence>
<dbReference type="PANTHER" id="PTHR11669">
    <property type="entry name" value="REPLICATION FACTOR C / DNA POLYMERASE III GAMMA-TAU SUBUNIT"/>
    <property type="match status" value="1"/>
</dbReference>
<dbReference type="Gene3D" id="3.40.50.300">
    <property type="entry name" value="P-loop containing nucleotide triphosphate hydrolases"/>
    <property type="match status" value="1"/>
</dbReference>
<reference evidence="1 2" key="1">
    <citation type="submission" date="2021-03" db="EMBL/GenBank/DDBJ databases">
        <title>Fibrella sp. HMF5036 genome sequencing and assembly.</title>
        <authorList>
            <person name="Kang H."/>
            <person name="Kim H."/>
            <person name="Bae S."/>
            <person name="Joh K."/>
        </authorList>
    </citation>
    <scope>NUCLEOTIDE SEQUENCE [LARGE SCALE GENOMIC DNA]</scope>
    <source>
        <strain evidence="1 2">HMF5036</strain>
    </source>
</reference>
<dbReference type="PANTHER" id="PTHR11669:SF8">
    <property type="entry name" value="DNA POLYMERASE III SUBUNIT DELTA"/>
    <property type="match status" value="1"/>
</dbReference>
<dbReference type="GO" id="GO:0006261">
    <property type="term" value="P:DNA-templated DNA replication"/>
    <property type="evidence" value="ECO:0007669"/>
    <property type="project" value="TreeGrafter"/>
</dbReference>
<accession>A0A939GBH6</accession>